<evidence type="ECO:0000313" key="3">
    <source>
        <dbReference type="EMBL" id="CAF1394167.1"/>
    </source>
</evidence>
<keyword evidence="2" id="KW-1133">Transmembrane helix</keyword>
<protein>
    <submittedName>
        <fullName evidence="3">Uncharacterized protein</fullName>
    </submittedName>
</protein>
<feature type="transmembrane region" description="Helical" evidence="2">
    <location>
        <begin position="62"/>
        <end position="81"/>
    </location>
</feature>
<keyword evidence="2" id="KW-0812">Transmembrane</keyword>
<evidence type="ECO:0000313" key="4">
    <source>
        <dbReference type="EMBL" id="CAF4201594.1"/>
    </source>
</evidence>
<dbReference type="EMBL" id="CAJOBA010047476">
    <property type="protein sequence ID" value="CAF4201594.1"/>
    <property type="molecule type" value="Genomic_DNA"/>
</dbReference>
<feature type="compositionally biased region" description="Basic and acidic residues" evidence="1">
    <location>
        <begin position="126"/>
        <end position="138"/>
    </location>
</feature>
<proteinExistence type="predicted"/>
<sequence>MRLFLICTKHLSERETVGKDEKHRALRLTLSGVNNTVQSPITSTTAYSYHRDSIYDDDNSDIILPVLVGAFVALALGWMILRYTCSSKEQSPHNVRCCPESLWSNIRSVTQILQHNPRDRDLLRYNTDEKPSADERTARKSRSSDYSLSEISGAHVTYSPTLVQFSSIQRLSNNHAVRIHLTPDPTPTRHPLRRESVMNNDRRDSRRESMWPFKTNFNFHRQTSKQKDHTFFHG</sequence>
<accession>A0A8S2F898</accession>
<dbReference type="AlphaFoldDB" id="A0A8S2F898"/>
<evidence type="ECO:0000313" key="5">
    <source>
        <dbReference type="Proteomes" id="UP000677228"/>
    </source>
</evidence>
<feature type="compositionally biased region" description="Basic and acidic residues" evidence="1">
    <location>
        <begin position="193"/>
        <end position="209"/>
    </location>
</feature>
<dbReference type="Proteomes" id="UP000682733">
    <property type="component" value="Unassembled WGS sequence"/>
</dbReference>
<evidence type="ECO:0000256" key="1">
    <source>
        <dbReference type="SAM" id="MobiDB-lite"/>
    </source>
</evidence>
<dbReference type="EMBL" id="CAJNOK010025764">
    <property type="protein sequence ID" value="CAF1394167.1"/>
    <property type="molecule type" value="Genomic_DNA"/>
</dbReference>
<name>A0A8S2F898_9BILA</name>
<feature type="region of interest" description="Disordered" evidence="1">
    <location>
        <begin position="180"/>
        <end position="209"/>
    </location>
</feature>
<keyword evidence="2" id="KW-0472">Membrane</keyword>
<dbReference type="Proteomes" id="UP000677228">
    <property type="component" value="Unassembled WGS sequence"/>
</dbReference>
<feature type="region of interest" description="Disordered" evidence="1">
    <location>
        <begin position="126"/>
        <end position="146"/>
    </location>
</feature>
<organism evidence="3 5">
    <name type="scientific">Didymodactylos carnosus</name>
    <dbReference type="NCBI Taxonomy" id="1234261"/>
    <lineage>
        <taxon>Eukaryota</taxon>
        <taxon>Metazoa</taxon>
        <taxon>Spiralia</taxon>
        <taxon>Gnathifera</taxon>
        <taxon>Rotifera</taxon>
        <taxon>Eurotatoria</taxon>
        <taxon>Bdelloidea</taxon>
        <taxon>Philodinida</taxon>
        <taxon>Philodinidae</taxon>
        <taxon>Didymodactylos</taxon>
    </lineage>
</organism>
<comment type="caution">
    <text evidence="3">The sequence shown here is derived from an EMBL/GenBank/DDBJ whole genome shotgun (WGS) entry which is preliminary data.</text>
</comment>
<reference evidence="3" key="1">
    <citation type="submission" date="2021-02" db="EMBL/GenBank/DDBJ databases">
        <authorList>
            <person name="Nowell W R."/>
        </authorList>
    </citation>
    <scope>NUCLEOTIDE SEQUENCE</scope>
</reference>
<gene>
    <name evidence="3" type="ORF">OVA965_LOCUS32719</name>
    <name evidence="4" type="ORF">TMI583_LOCUS33584</name>
</gene>
<evidence type="ECO:0000256" key="2">
    <source>
        <dbReference type="SAM" id="Phobius"/>
    </source>
</evidence>